<keyword evidence="5" id="KW-1185">Reference proteome</keyword>
<dbReference type="Proteomes" id="UP000298030">
    <property type="component" value="Unassembled WGS sequence"/>
</dbReference>
<dbReference type="Pfam" id="PF20152">
    <property type="entry name" value="DUF6534"/>
    <property type="match status" value="1"/>
</dbReference>
<gene>
    <name evidence="4" type="ORF">FA13DRAFT_1790028</name>
</gene>
<evidence type="ECO:0000313" key="5">
    <source>
        <dbReference type="Proteomes" id="UP000298030"/>
    </source>
</evidence>
<evidence type="ECO:0000256" key="1">
    <source>
        <dbReference type="SAM" id="MobiDB-lite"/>
    </source>
</evidence>
<evidence type="ECO:0000313" key="4">
    <source>
        <dbReference type="EMBL" id="TEB33637.1"/>
    </source>
</evidence>
<feature type="region of interest" description="Disordered" evidence="1">
    <location>
        <begin position="323"/>
        <end position="345"/>
    </location>
</feature>
<comment type="caution">
    <text evidence="4">The sequence shown here is derived from an EMBL/GenBank/DDBJ whole genome shotgun (WGS) entry which is preliminary data.</text>
</comment>
<feature type="compositionally biased region" description="Basic and acidic residues" evidence="1">
    <location>
        <begin position="323"/>
        <end position="337"/>
    </location>
</feature>
<sequence>MDRASIVLPAPPVLFAGPILVGIVLCYLLYGVFLVQVVQYSQTVARTDRTWILVLGMLRHRSDARMLNVASPPTVSAMGLFQLLNLVFCTHNAWHVLVQGYINPMNLIVPPSTAPITPLLNGLVTIGVQGKIYSLSQKNRAVIGASIAIAVRKVSLVQFGASIAILQKFVEVNRNVTRLQELKKPVTVHLISTAICDIFITLSMTSVLQVKTSFTQTKSLLNKLVVNTVENGFITTATAVANLVIYLVRKQDLINVAFQYVIGGLYVIVLITNLNRRQGGATREGTSISLSDMDAAHGSRLHHPGVSIGRSAPFRLGALRTTDSHGELKRTDTEVHEGIPSAKAY</sequence>
<protein>
    <recommendedName>
        <fullName evidence="3">DUF6534 domain-containing protein</fullName>
    </recommendedName>
</protein>
<organism evidence="4 5">
    <name type="scientific">Coprinellus micaceus</name>
    <name type="common">Glistening ink-cap mushroom</name>
    <name type="synonym">Coprinus micaceus</name>
    <dbReference type="NCBI Taxonomy" id="71717"/>
    <lineage>
        <taxon>Eukaryota</taxon>
        <taxon>Fungi</taxon>
        <taxon>Dikarya</taxon>
        <taxon>Basidiomycota</taxon>
        <taxon>Agaricomycotina</taxon>
        <taxon>Agaricomycetes</taxon>
        <taxon>Agaricomycetidae</taxon>
        <taxon>Agaricales</taxon>
        <taxon>Agaricineae</taxon>
        <taxon>Psathyrellaceae</taxon>
        <taxon>Coprinellus</taxon>
    </lineage>
</organism>
<proteinExistence type="predicted"/>
<feature type="transmembrane region" description="Helical" evidence="2">
    <location>
        <begin position="229"/>
        <end position="248"/>
    </location>
</feature>
<name>A0A4Y7THH8_COPMI</name>
<dbReference type="EMBL" id="QPFP01000012">
    <property type="protein sequence ID" value="TEB33637.1"/>
    <property type="molecule type" value="Genomic_DNA"/>
</dbReference>
<evidence type="ECO:0000259" key="3">
    <source>
        <dbReference type="Pfam" id="PF20152"/>
    </source>
</evidence>
<reference evidence="4 5" key="1">
    <citation type="journal article" date="2019" name="Nat. Ecol. Evol.">
        <title>Megaphylogeny resolves global patterns of mushroom evolution.</title>
        <authorList>
            <person name="Varga T."/>
            <person name="Krizsan K."/>
            <person name="Foldi C."/>
            <person name="Dima B."/>
            <person name="Sanchez-Garcia M."/>
            <person name="Sanchez-Ramirez S."/>
            <person name="Szollosi G.J."/>
            <person name="Szarkandi J.G."/>
            <person name="Papp V."/>
            <person name="Albert L."/>
            <person name="Andreopoulos W."/>
            <person name="Angelini C."/>
            <person name="Antonin V."/>
            <person name="Barry K.W."/>
            <person name="Bougher N.L."/>
            <person name="Buchanan P."/>
            <person name="Buyck B."/>
            <person name="Bense V."/>
            <person name="Catcheside P."/>
            <person name="Chovatia M."/>
            <person name="Cooper J."/>
            <person name="Damon W."/>
            <person name="Desjardin D."/>
            <person name="Finy P."/>
            <person name="Geml J."/>
            <person name="Haridas S."/>
            <person name="Hughes K."/>
            <person name="Justo A."/>
            <person name="Karasinski D."/>
            <person name="Kautmanova I."/>
            <person name="Kiss B."/>
            <person name="Kocsube S."/>
            <person name="Kotiranta H."/>
            <person name="LaButti K.M."/>
            <person name="Lechner B.E."/>
            <person name="Liimatainen K."/>
            <person name="Lipzen A."/>
            <person name="Lukacs Z."/>
            <person name="Mihaltcheva S."/>
            <person name="Morgado L.N."/>
            <person name="Niskanen T."/>
            <person name="Noordeloos M.E."/>
            <person name="Ohm R.A."/>
            <person name="Ortiz-Santana B."/>
            <person name="Ovrebo C."/>
            <person name="Racz N."/>
            <person name="Riley R."/>
            <person name="Savchenko A."/>
            <person name="Shiryaev A."/>
            <person name="Soop K."/>
            <person name="Spirin V."/>
            <person name="Szebenyi C."/>
            <person name="Tomsovsky M."/>
            <person name="Tulloss R.E."/>
            <person name="Uehling J."/>
            <person name="Grigoriev I.V."/>
            <person name="Vagvolgyi C."/>
            <person name="Papp T."/>
            <person name="Martin F.M."/>
            <person name="Miettinen O."/>
            <person name="Hibbett D.S."/>
            <person name="Nagy L.G."/>
        </authorList>
    </citation>
    <scope>NUCLEOTIDE SEQUENCE [LARGE SCALE GENOMIC DNA]</scope>
    <source>
        <strain evidence="4 5">FP101781</strain>
    </source>
</reference>
<dbReference type="PANTHER" id="PTHR40465">
    <property type="entry name" value="CHROMOSOME 1, WHOLE GENOME SHOTGUN SEQUENCE"/>
    <property type="match status" value="1"/>
</dbReference>
<feature type="domain" description="DUF6534" evidence="3">
    <location>
        <begin position="193"/>
        <end position="278"/>
    </location>
</feature>
<keyword evidence="2" id="KW-1133">Transmembrane helix</keyword>
<feature type="transmembrane region" description="Helical" evidence="2">
    <location>
        <begin position="254"/>
        <end position="274"/>
    </location>
</feature>
<dbReference type="AlphaFoldDB" id="A0A4Y7THH8"/>
<dbReference type="OrthoDB" id="3203775at2759"/>
<accession>A0A4Y7THH8</accession>
<keyword evidence="2" id="KW-0812">Transmembrane</keyword>
<keyword evidence="2" id="KW-0472">Membrane</keyword>
<dbReference type="PANTHER" id="PTHR40465:SF1">
    <property type="entry name" value="DUF6534 DOMAIN-CONTAINING PROTEIN"/>
    <property type="match status" value="1"/>
</dbReference>
<dbReference type="STRING" id="71717.A0A4Y7THH8"/>
<feature type="transmembrane region" description="Helical" evidence="2">
    <location>
        <begin position="12"/>
        <end position="35"/>
    </location>
</feature>
<evidence type="ECO:0000256" key="2">
    <source>
        <dbReference type="SAM" id="Phobius"/>
    </source>
</evidence>
<dbReference type="InterPro" id="IPR045339">
    <property type="entry name" value="DUF6534"/>
</dbReference>
<feature type="transmembrane region" description="Helical" evidence="2">
    <location>
        <begin position="186"/>
        <end position="208"/>
    </location>
</feature>